<dbReference type="Proteomes" id="UP000031278">
    <property type="component" value="Unassembled WGS sequence"/>
</dbReference>
<evidence type="ECO:0000313" key="6">
    <source>
        <dbReference type="Proteomes" id="UP000031278"/>
    </source>
</evidence>
<feature type="domain" description="Glycosyltransferase 2-like" evidence="4">
    <location>
        <begin position="13"/>
        <end position="204"/>
    </location>
</feature>
<dbReference type="InterPro" id="IPR029044">
    <property type="entry name" value="Nucleotide-diphossugar_trans"/>
</dbReference>
<dbReference type="Pfam" id="PF00535">
    <property type="entry name" value="Glycos_transf_2"/>
    <property type="match status" value="1"/>
</dbReference>
<name>A0A0B9GY57_9GAMM</name>
<evidence type="ECO:0000256" key="3">
    <source>
        <dbReference type="ARBA" id="ARBA00022679"/>
    </source>
</evidence>
<comment type="caution">
    <text evidence="5">The sequence shown here is derived from an EMBL/GenBank/DDBJ whole genome shotgun (WGS) entry which is preliminary data.</text>
</comment>
<protein>
    <recommendedName>
        <fullName evidence="4">Glycosyltransferase 2-like domain-containing protein</fullName>
    </recommendedName>
</protein>
<keyword evidence="2" id="KW-0328">Glycosyltransferase</keyword>
<dbReference type="EMBL" id="JWLZ01000198">
    <property type="protein sequence ID" value="KHT61577.1"/>
    <property type="molecule type" value="Genomic_DNA"/>
</dbReference>
<dbReference type="AlphaFoldDB" id="A0A0B9GY57"/>
<gene>
    <name evidence="5" type="ORF">RJ45_21935</name>
</gene>
<organism evidence="5 6">
    <name type="scientific">Photobacterium gaetbulicola</name>
    <dbReference type="NCBI Taxonomy" id="1295392"/>
    <lineage>
        <taxon>Bacteria</taxon>
        <taxon>Pseudomonadati</taxon>
        <taxon>Pseudomonadota</taxon>
        <taxon>Gammaproteobacteria</taxon>
        <taxon>Vibrionales</taxon>
        <taxon>Vibrionaceae</taxon>
        <taxon>Photobacterium</taxon>
    </lineage>
</organism>
<dbReference type="PANTHER" id="PTHR43179">
    <property type="entry name" value="RHAMNOSYLTRANSFERASE WBBL"/>
    <property type="match status" value="1"/>
</dbReference>
<evidence type="ECO:0000259" key="4">
    <source>
        <dbReference type="Pfam" id="PF00535"/>
    </source>
</evidence>
<dbReference type="RefSeq" id="WP_039467523.1">
    <property type="nucleotide sequence ID" value="NZ_JWLZ01000198.1"/>
</dbReference>
<evidence type="ECO:0000256" key="1">
    <source>
        <dbReference type="ARBA" id="ARBA00006739"/>
    </source>
</evidence>
<comment type="similarity">
    <text evidence="1">Belongs to the glycosyltransferase 2 family.</text>
</comment>
<sequence length="316" mass="35718">MKGLTKQFENVYIVLLNYNGAEDTISCIESLASTGLKNLNIVIVDNKSTDNSVERIECYLKSNSTIDNQKSYYNVDSNRISLILSDCNGGYGYGNNLGIKYALSQKADYIVVLNNDVVVASDFISPLISESKLDARVGILSPKILFHPEVNKVWFAGGSYSLITGRAKHLFFGSDVGNTDFTNIESTFNSGCCWLIPAHVFDKVGLINDDYFMYVEDVEFCHRVQMAGFTLKVVPDSTIYHKVGASTGRDSDFSIYWTSRNTIRFLLENTKKYQCFFSIPYYIAFISFLYLKRKQISSLIPHFKGVYSGLTYMFNR</sequence>
<dbReference type="Gene3D" id="3.90.550.10">
    <property type="entry name" value="Spore Coat Polysaccharide Biosynthesis Protein SpsA, Chain A"/>
    <property type="match status" value="1"/>
</dbReference>
<dbReference type="PANTHER" id="PTHR43179:SF12">
    <property type="entry name" value="GALACTOFURANOSYLTRANSFERASE GLFT2"/>
    <property type="match status" value="1"/>
</dbReference>
<evidence type="ECO:0000256" key="2">
    <source>
        <dbReference type="ARBA" id="ARBA00022676"/>
    </source>
</evidence>
<keyword evidence="3" id="KW-0808">Transferase</keyword>
<evidence type="ECO:0000313" key="5">
    <source>
        <dbReference type="EMBL" id="KHT61577.1"/>
    </source>
</evidence>
<dbReference type="InterPro" id="IPR001173">
    <property type="entry name" value="Glyco_trans_2-like"/>
</dbReference>
<reference evidence="5 6" key="1">
    <citation type="submission" date="2014-12" db="EMBL/GenBank/DDBJ databases">
        <title>Genome sequencing of Photobacterium gaetbulicola AD005a.</title>
        <authorList>
            <person name="Adrian T.G.S."/>
            <person name="Chan K.G."/>
        </authorList>
    </citation>
    <scope>NUCLEOTIDE SEQUENCE [LARGE SCALE GENOMIC DNA]</scope>
    <source>
        <strain evidence="5 6">AD005a</strain>
    </source>
</reference>
<proteinExistence type="inferred from homology"/>
<dbReference type="GO" id="GO:0016757">
    <property type="term" value="F:glycosyltransferase activity"/>
    <property type="evidence" value="ECO:0007669"/>
    <property type="project" value="UniProtKB-KW"/>
</dbReference>
<dbReference type="SUPFAM" id="SSF53448">
    <property type="entry name" value="Nucleotide-diphospho-sugar transferases"/>
    <property type="match status" value="1"/>
</dbReference>
<accession>A0A0B9GY57</accession>